<dbReference type="SUPFAM" id="SSF63446">
    <property type="entry name" value="Type I dockerin domain"/>
    <property type="match status" value="1"/>
</dbReference>
<accession>A0A1H7IX05</accession>
<dbReference type="AlphaFoldDB" id="A0A1H7IX05"/>
<gene>
    <name evidence="5" type="ORF">SAMN05216469_104120</name>
</gene>
<dbReference type="InterPro" id="IPR002105">
    <property type="entry name" value="Dockerin_1_rpt"/>
</dbReference>
<dbReference type="GO" id="GO:0004553">
    <property type="term" value="F:hydrolase activity, hydrolyzing O-glycosyl compounds"/>
    <property type="evidence" value="ECO:0007669"/>
    <property type="project" value="InterPro"/>
</dbReference>
<dbReference type="Gene3D" id="1.10.1330.10">
    <property type="entry name" value="Dockerin domain"/>
    <property type="match status" value="1"/>
</dbReference>
<dbReference type="GO" id="GO:0000272">
    <property type="term" value="P:polysaccharide catabolic process"/>
    <property type="evidence" value="ECO:0007669"/>
    <property type="project" value="InterPro"/>
</dbReference>
<dbReference type="RefSeq" id="WP_074831432.1">
    <property type="nucleotide sequence ID" value="NZ_FOAT01000004.1"/>
</dbReference>
<feature type="signal peptide" evidence="2">
    <location>
        <begin position="1"/>
        <end position="28"/>
    </location>
</feature>
<dbReference type="CDD" id="cd14256">
    <property type="entry name" value="Dockerin_I"/>
    <property type="match status" value="1"/>
</dbReference>
<sequence length="493" mass="55440">MTYISRKFCAAIASAALVFSQAAVCAFADSEEEQDVSAAESYATEDVVTTDEESRSNVKYAAAKAEAADDEKEQQEEKEEEYAKGDVNNSGKVNITDVTLVAAHIKMKKMLSEKGQKAADIDGNGKINTTDLRAIIAQVKGIRPINWLELLETVDESSIVPETTKFTKLDDIVSVRSDVTVNWTAVEGVSGYDVVISGAKRTERIQPRYNKLTINELKWTDDDIISVKVMPFKYYNTPSRRGVKSFSDGYECKLRIKPANVTGLKAVSERNYVKLTWNAAADADVYNVYYKVDGKEHYYGQYSERSLKIKASPEKDYEFRVLAVNTFGNSYENADKSPKVKVHTLPYYAKAEAVLDKVGWDLQKAFNWCVMPYSYYIDGEYLPRDGSPGMEWYADRGFKAHEGNCYVMAACFCEMAKMLGYDAHQIASCTLSWGSSCDHSWVEINNYNGSGKTYIFDPDFQYEKGQSGFQITYGDKGTWMYDINGTVKREIMS</sequence>
<dbReference type="SUPFAM" id="SSF54001">
    <property type="entry name" value="Cysteine proteinases"/>
    <property type="match status" value="1"/>
</dbReference>
<dbReference type="CDD" id="cd00063">
    <property type="entry name" value="FN3"/>
    <property type="match status" value="1"/>
</dbReference>
<evidence type="ECO:0000256" key="1">
    <source>
        <dbReference type="SAM" id="MobiDB-lite"/>
    </source>
</evidence>
<feature type="domain" description="Fibronectin type-III" evidence="3">
    <location>
        <begin position="257"/>
        <end position="347"/>
    </location>
</feature>
<name>A0A1H7IX05_RUMAL</name>
<dbReference type="InterPro" id="IPR013783">
    <property type="entry name" value="Ig-like_fold"/>
</dbReference>
<dbReference type="InterPro" id="IPR018247">
    <property type="entry name" value="EF_Hand_1_Ca_BS"/>
</dbReference>
<dbReference type="SMART" id="SM00060">
    <property type="entry name" value="FN3"/>
    <property type="match status" value="1"/>
</dbReference>
<dbReference type="EMBL" id="FOAT01000004">
    <property type="protein sequence ID" value="SEK66492.1"/>
    <property type="molecule type" value="Genomic_DNA"/>
</dbReference>
<dbReference type="PROSITE" id="PS50853">
    <property type="entry name" value="FN3"/>
    <property type="match status" value="1"/>
</dbReference>
<evidence type="ECO:0008006" key="7">
    <source>
        <dbReference type="Google" id="ProtNLM"/>
    </source>
</evidence>
<keyword evidence="2" id="KW-0732">Signal</keyword>
<feature type="chain" id="PRO_5010354193" description="Transglutaminase-like superfamily protein" evidence="2">
    <location>
        <begin position="29"/>
        <end position="493"/>
    </location>
</feature>
<protein>
    <recommendedName>
        <fullName evidence="7">Transglutaminase-like superfamily protein</fullName>
    </recommendedName>
</protein>
<dbReference type="OrthoDB" id="9763643at2"/>
<feature type="region of interest" description="Disordered" evidence="1">
    <location>
        <begin position="36"/>
        <end position="88"/>
    </location>
</feature>
<evidence type="ECO:0000313" key="6">
    <source>
        <dbReference type="Proteomes" id="UP000186015"/>
    </source>
</evidence>
<dbReference type="InterPro" id="IPR036116">
    <property type="entry name" value="FN3_sf"/>
</dbReference>
<dbReference type="InterPro" id="IPR038765">
    <property type="entry name" value="Papain-like_cys_pep_sf"/>
</dbReference>
<dbReference type="InterPro" id="IPR003961">
    <property type="entry name" value="FN3_dom"/>
</dbReference>
<dbReference type="Pfam" id="PF00404">
    <property type="entry name" value="Dockerin_1"/>
    <property type="match status" value="1"/>
</dbReference>
<dbReference type="SUPFAM" id="SSF49265">
    <property type="entry name" value="Fibronectin type III"/>
    <property type="match status" value="1"/>
</dbReference>
<dbReference type="PROSITE" id="PS51766">
    <property type="entry name" value="DOCKERIN"/>
    <property type="match status" value="1"/>
</dbReference>
<proteinExistence type="predicted"/>
<feature type="domain" description="Dockerin" evidence="4">
    <location>
        <begin position="80"/>
        <end position="145"/>
    </location>
</feature>
<dbReference type="Proteomes" id="UP000186015">
    <property type="component" value="Unassembled WGS sequence"/>
</dbReference>
<evidence type="ECO:0000259" key="3">
    <source>
        <dbReference type="PROSITE" id="PS50853"/>
    </source>
</evidence>
<dbReference type="InterPro" id="IPR016134">
    <property type="entry name" value="Dockerin_dom"/>
</dbReference>
<dbReference type="Gene3D" id="2.60.40.10">
    <property type="entry name" value="Immunoglobulins"/>
    <property type="match status" value="1"/>
</dbReference>
<organism evidence="5 6">
    <name type="scientific">Ruminococcus albus</name>
    <dbReference type="NCBI Taxonomy" id="1264"/>
    <lineage>
        <taxon>Bacteria</taxon>
        <taxon>Bacillati</taxon>
        <taxon>Bacillota</taxon>
        <taxon>Clostridia</taxon>
        <taxon>Eubacteriales</taxon>
        <taxon>Oscillospiraceae</taxon>
        <taxon>Ruminococcus</taxon>
    </lineage>
</organism>
<evidence type="ECO:0000259" key="4">
    <source>
        <dbReference type="PROSITE" id="PS51766"/>
    </source>
</evidence>
<dbReference type="InterPro" id="IPR036439">
    <property type="entry name" value="Dockerin_dom_sf"/>
</dbReference>
<reference evidence="5 6" key="1">
    <citation type="submission" date="2016-10" db="EMBL/GenBank/DDBJ databases">
        <authorList>
            <person name="de Groot N.N."/>
        </authorList>
    </citation>
    <scope>NUCLEOTIDE SEQUENCE [LARGE SCALE GENOMIC DNA]</scope>
    <source>
        <strain evidence="5 6">KH2T6</strain>
    </source>
</reference>
<feature type="compositionally biased region" description="Acidic residues" evidence="1">
    <location>
        <begin position="68"/>
        <end position="80"/>
    </location>
</feature>
<evidence type="ECO:0000256" key="2">
    <source>
        <dbReference type="SAM" id="SignalP"/>
    </source>
</evidence>
<dbReference type="PROSITE" id="PS00018">
    <property type="entry name" value="EF_HAND_1"/>
    <property type="match status" value="2"/>
</dbReference>
<evidence type="ECO:0000313" key="5">
    <source>
        <dbReference type="EMBL" id="SEK66492.1"/>
    </source>
</evidence>